<name>A0ABD0K931_9CAEN</name>
<comment type="caution">
    <text evidence="3">The sequence shown here is derived from an EMBL/GenBank/DDBJ whole genome shotgun (WGS) entry which is preliminary data.</text>
</comment>
<keyword evidence="2" id="KW-1133">Transmembrane helix</keyword>
<evidence type="ECO:0000313" key="4">
    <source>
        <dbReference type="Proteomes" id="UP001519460"/>
    </source>
</evidence>
<evidence type="ECO:0000313" key="3">
    <source>
        <dbReference type="EMBL" id="KAK7483601.1"/>
    </source>
</evidence>
<feature type="region of interest" description="Disordered" evidence="1">
    <location>
        <begin position="1"/>
        <end position="22"/>
    </location>
</feature>
<dbReference type="AlphaFoldDB" id="A0ABD0K931"/>
<feature type="transmembrane region" description="Helical" evidence="2">
    <location>
        <begin position="144"/>
        <end position="166"/>
    </location>
</feature>
<keyword evidence="4" id="KW-1185">Reference proteome</keyword>
<dbReference type="Proteomes" id="UP001519460">
    <property type="component" value="Unassembled WGS sequence"/>
</dbReference>
<reference evidence="3 4" key="1">
    <citation type="journal article" date="2023" name="Sci. Data">
        <title>Genome assembly of the Korean intertidal mud-creeper Batillaria attramentaria.</title>
        <authorList>
            <person name="Patra A.K."/>
            <person name="Ho P.T."/>
            <person name="Jun S."/>
            <person name="Lee S.J."/>
            <person name="Kim Y."/>
            <person name="Won Y.J."/>
        </authorList>
    </citation>
    <scope>NUCLEOTIDE SEQUENCE [LARGE SCALE GENOMIC DNA]</scope>
    <source>
        <strain evidence="3">Wonlab-2016</strain>
    </source>
</reference>
<proteinExistence type="predicted"/>
<organism evidence="3 4">
    <name type="scientific">Batillaria attramentaria</name>
    <dbReference type="NCBI Taxonomy" id="370345"/>
    <lineage>
        <taxon>Eukaryota</taxon>
        <taxon>Metazoa</taxon>
        <taxon>Spiralia</taxon>
        <taxon>Lophotrochozoa</taxon>
        <taxon>Mollusca</taxon>
        <taxon>Gastropoda</taxon>
        <taxon>Caenogastropoda</taxon>
        <taxon>Sorbeoconcha</taxon>
        <taxon>Cerithioidea</taxon>
        <taxon>Batillariidae</taxon>
        <taxon>Batillaria</taxon>
    </lineage>
</organism>
<dbReference type="EMBL" id="JACVVK020000224">
    <property type="protein sequence ID" value="KAK7483601.1"/>
    <property type="molecule type" value="Genomic_DNA"/>
</dbReference>
<protein>
    <submittedName>
        <fullName evidence="3">Uncharacterized protein</fullName>
    </submittedName>
</protein>
<sequence length="167" mass="18615">MVSPTLKQPRQASISTKCQTNSTPEVITRDGGEIELLPGVFVYDGTSEWELGVWLIELRATANQISPVSVCFVPGRSSPWCLIHVLRPRVSSDDRFFVFKLRRRNDLYVDGSGSRPDALIKFVVWIVWNSSPDVARLFCFKGNLLLASGFPCLGLPIGITLVLRMFG</sequence>
<evidence type="ECO:0000256" key="1">
    <source>
        <dbReference type="SAM" id="MobiDB-lite"/>
    </source>
</evidence>
<gene>
    <name evidence="3" type="ORF">BaRGS_00025154</name>
</gene>
<keyword evidence="2" id="KW-0812">Transmembrane</keyword>
<evidence type="ECO:0000256" key="2">
    <source>
        <dbReference type="SAM" id="Phobius"/>
    </source>
</evidence>
<accession>A0ABD0K931</accession>
<keyword evidence="2" id="KW-0472">Membrane</keyword>